<feature type="transmembrane region" description="Helical" evidence="14">
    <location>
        <begin position="3949"/>
        <end position="3973"/>
    </location>
</feature>
<dbReference type="CDD" id="cd00041">
    <property type="entry name" value="CUB"/>
    <property type="match status" value="1"/>
</dbReference>
<dbReference type="SUPFAM" id="SSF49854">
    <property type="entry name" value="Spermadhesin, CUB domain"/>
    <property type="match status" value="2"/>
</dbReference>
<evidence type="ECO:0000256" key="11">
    <source>
        <dbReference type="ARBA" id="ARBA00023292"/>
    </source>
</evidence>
<feature type="disulfide bond" evidence="12">
    <location>
        <begin position="424"/>
        <end position="434"/>
    </location>
</feature>
<feature type="domain" description="EGF-like" evidence="16">
    <location>
        <begin position="2276"/>
        <end position="2317"/>
    </location>
</feature>
<dbReference type="eggNOG" id="KOG1218">
    <property type="taxonomic scope" value="Eukaryota"/>
</dbReference>
<dbReference type="SMART" id="SM00180">
    <property type="entry name" value="EGF_Lam"/>
    <property type="match status" value="6"/>
</dbReference>
<feature type="region of interest" description="Disordered" evidence="13">
    <location>
        <begin position="4078"/>
        <end position="4101"/>
    </location>
</feature>
<dbReference type="Gene3D" id="2.60.120.290">
    <property type="entry name" value="Spermadhesin, CUB domain"/>
    <property type="match status" value="2"/>
</dbReference>
<dbReference type="Pfam" id="PF24981">
    <property type="entry name" value="Beta-prop_ATRN-LZTR1"/>
    <property type="match status" value="1"/>
</dbReference>
<dbReference type="PROSITE" id="PS00022">
    <property type="entry name" value="EGF_1"/>
    <property type="match status" value="5"/>
</dbReference>
<dbReference type="PANTHER" id="PTHR14949">
    <property type="entry name" value="EGF-LIKE-DOMAIN, MULTIPLE 7, 8"/>
    <property type="match status" value="1"/>
</dbReference>
<evidence type="ECO:0000256" key="7">
    <source>
        <dbReference type="ARBA" id="ARBA00022989"/>
    </source>
</evidence>
<feature type="disulfide bond" evidence="12">
    <location>
        <begin position="2657"/>
        <end position="2666"/>
    </location>
</feature>
<dbReference type="InterPro" id="IPR002049">
    <property type="entry name" value="LE_dom"/>
</dbReference>
<evidence type="ECO:0000256" key="6">
    <source>
        <dbReference type="ARBA" id="ARBA00022737"/>
    </source>
</evidence>
<dbReference type="SUPFAM" id="SSF57196">
    <property type="entry name" value="EGF/Laminin"/>
    <property type="match status" value="2"/>
</dbReference>
<dbReference type="GeneID" id="5893726"/>
<keyword evidence="3 12" id="KW-0245">EGF-like domain</keyword>
<feature type="compositionally biased region" description="Acidic residues" evidence="13">
    <location>
        <begin position="1"/>
        <end position="35"/>
    </location>
</feature>
<dbReference type="InterPro" id="IPR015915">
    <property type="entry name" value="Kelch-typ_b-propeller"/>
</dbReference>
<feature type="domain" description="Laminin EGF-like" evidence="17">
    <location>
        <begin position="2389"/>
        <end position="2435"/>
    </location>
</feature>
<dbReference type="PRINTS" id="PR00011">
    <property type="entry name" value="EGFLAMININ"/>
</dbReference>
<dbReference type="Pfam" id="PF24973">
    <property type="entry name" value="EGF_LMN_ATRN"/>
    <property type="match status" value="3"/>
</dbReference>
<accession>A9V702</accession>
<feature type="domain" description="CUB" evidence="15">
    <location>
        <begin position="2495"/>
        <end position="2605"/>
    </location>
</feature>
<dbReference type="Pfam" id="PF24681">
    <property type="entry name" value="Kelch_KLHDC2_KLHL20_DRC7"/>
    <property type="match status" value="1"/>
</dbReference>
<keyword evidence="6" id="KW-0677">Repeat</keyword>
<evidence type="ECO:0000256" key="5">
    <source>
        <dbReference type="ARBA" id="ARBA00022729"/>
    </source>
</evidence>
<feature type="domain" description="EGF-like" evidence="16">
    <location>
        <begin position="2633"/>
        <end position="2667"/>
    </location>
</feature>
<evidence type="ECO:0000256" key="13">
    <source>
        <dbReference type="SAM" id="MobiDB-lite"/>
    </source>
</evidence>
<dbReference type="InterPro" id="IPR035914">
    <property type="entry name" value="Sperma_CUB_dom_sf"/>
</dbReference>
<organism evidence="19 20">
    <name type="scientific">Monosiga brevicollis</name>
    <name type="common">Choanoflagellate</name>
    <dbReference type="NCBI Taxonomy" id="81824"/>
    <lineage>
        <taxon>Eukaryota</taxon>
        <taxon>Choanoflagellata</taxon>
        <taxon>Craspedida</taxon>
        <taxon>Salpingoecidae</taxon>
        <taxon>Monosiga</taxon>
    </lineage>
</organism>
<evidence type="ECO:0000256" key="2">
    <source>
        <dbReference type="ARBA" id="ARBA00022441"/>
    </source>
</evidence>
<dbReference type="Proteomes" id="UP000001357">
    <property type="component" value="Unassembled WGS sequence"/>
</dbReference>
<evidence type="ECO:0000256" key="10">
    <source>
        <dbReference type="ARBA" id="ARBA00023180"/>
    </source>
</evidence>
<feature type="region of interest" description="Disordered" evidence="13">
    <location>
        <begin position="180"/>
        <end position="211"/>
    </location>
</feature>
<evidence type="ECO:0000256" key="9">
    <source>
        <dbReference type="ARBA" id="ARBA00023157"/>
    </source>
</evidence>
<dbReference type="STRING" id="81824.A9V702"/>
<dbReference type="InterPro" id="IPR050969">
    <property type="entry name" value="Dev_Signal_Modulators"/>
</dbReference>
<dbReference type="InterPro" id="IPR000859">
    <property type="entry name" value="CUB_dom"/>
</dbReference>
<keyword evidence="5" id="KW-0732">Signal</keyword>
<dbReference type="InParanoid" id="A9V702"/>
<dbReference type="PROSITE" id="PS50027">
    <property type="entry name" value="EGF_LAM_2"/>
    <property type="match status" value="3"/>
</dbReference>
<keyword evidence="7 14" id="KW-1133">Transmembrane helix</keyword>
<feature type="disulfide bond" evidence="12">
    <location>
        <begin position="443"/>
        <end position="452"/>
    </location>
</feature>
<dbReference type="RefSeq" id="XP_001748540.1">
    <property type="nucleotide sequence ID" value="XM_001748488.1"/>
</dbReference>
<dbReference type="SMART" id="SM00042">
    <property type="entry name" value="CUB"/>
    <property type="match status" value="2"/>
</dbReference>
<comment type="subcellular location">
    <subcellularLocation>
        <location evidence="1">Membrane</location>
        <topology evidence="1">Single-pass type I membrane protein</topology>
    </subcellularLocation>
</comment>
<feature type="domain" description="PA14" evidence="18">
    <location>
        <begin position="1233"/>
        <end position="1403"/>
    </location>
</feature>
<evidence type="ECO:0000259" key="17">
    <source>
        <dbReference type="PROSITE" id="PS50027"/>
    </source>
</evidence>
<feature type="disulfide bond" evidence="12">
    <location>
        <begin position="2109"/>
        <end position="2119"/>
    </location>
</feature>
<dbReference type="eggNOG" id="KOG1388">
    <property type="taxonomic scope" value="Eukaryota"/>
</dbReference>
<protein>
    <recommendedName>
        <fullName evidence="21">EGF-like domain-containing protein</fullName>
    </recommendedName>
</protein>
<keyword evidence="11" id="KW-0424">Laminin EGF-like domain</keyword>
<dbReference type="Gene3D" id="2.10.25.10">
    <property type="entry name" value="Laminin"/>
    <property type="match status" value="17"/>
</dbReference>
<evidence type="ECO:0000259" key="18">
    <source>
        <dbReference type="PROSITE" id="PS51820"/>
    </source>
</evidence>
<dbReference type="InterPro" id="IPR000742">
    <property type="entry name" value="EGF"/>
</dbReference>
<keyword evidence="2" id="KW-0880">Kelch repeat</keyword>
<dbReference type="PROSITE" id="PS01248">
    <property type="entry name" value="EGF_LAM_1"/>
    <property type="match status" value="2"/>
</dbReference>
<feature type="domain" description="EGF-like" evidence="16">
    <location>
        <begin position="2106"/>
        <end position="2137"/>
    </location>
</feature>
<evidence type="ECO:0000313" key="20">
    <source>
        <dbReference type="Proteomes" id="UP000001357"/>
    </source>
</evidence>
<dbReference type="KEGG" id="mbr:MONBRDRAFT_38323"/>
<sequence>MMNSDDDDSDDDDSDVDDSVDDDSDVDDSVDDYDEFAPFCPIDPPHQEHSPNGGEGADSAAQTLVQPLAREELEAGEDSANNFFAALSASTTQTAVAVPEPPAAGTTSNLALATFTSTAPASVNPVPVASASVVPPSDIAASIASSTDARVTLLQTNTNAFNCPDADAIAKTPNPDLTTNLSSGLLLGPTETHHAQNTKRQSPLSRTAARQRKKQELLSRVPFGGDVSHLLWYMSLPIKAATANPVRSVYRLAAHEAVNISDGEGNYQPQTEREYLFQGAPTLPTICARRPCISFCLHSVLTRIAATCLSHLTAAEPGVQLILTFRDLATECQYDYFFVYDGGSYNATLLAVLSGDDLPPEPLTATSGQMLLMFYSDTNYVLRGYDGIVQAVPCVDVCAHGTCIDAQCRCAPGWTGPNCAKLACPSNCSGHGSCSEPHNRCVCEPGYAGDACEQPTTSGTWWTISPTDPVFGMRQQMASCYTQSAWYVFGGYSFDTVHRDLVAFDFETGVWQLLHGGGNMGPSARQLATLVALDNEQLLLYGGVYSGQVLADLWSFDLLTSSWTQLDPQLDCTSFCLANTDAHRASQTLTLMACPHAPANCSLPPLAGHSAVMAEDSMYLIGGRSETDAFESRQFRYDAVLNLWQALPPARHVFTEAVGHTSVYHPATRAIYSFGGVRPYHAQYGDAVDDLDIFFVDTQEWIEAPRRADAVWPSTLAFHAALLIDDDTMVMYGGFNNLHYEEESIDPECHEGERVWRWLLTTDRSTWRLTYPAHFNQLSMANLFKALVLDTHVVADAASCAAICLARSDCRGFDLQVIIATANYGCRTLSQPRQCLPFLGADVLPVNSSLVANASNAGTYFLPSPINGSTSCHIEPTLNQLCGNDCGLNATCIAWNVSNASPTCRCNPSHQLNQGVCDDVCHAYSNNTQCTDRDTCFDGLWLYNSPSDASSVCVASHECDKLGGIRTLSQQGQRVCRRQASSRSRRSSSFLEEPMCFADQAAAGTYFRQLASFNANILSTLPATAFSQSSTSGLAVAGHAAVDIEPSLGQDQACAVTQPEPTPSWQVIFNFPLAVGEIHLYGAAALPALNITVYLQSNNTALPCADVTLTSAGTVASCSGLVGDLLVVRARPAPAAQLQQLGLCYVAAFVAETAQSNMSRACGGPGHGEFVAGSCDSPCELITDCRACAASTSCGWCASTGTCLDVSLEAESDCASTSMATDPAACSLTKATTGVVRRLYDFYGSLTLSTFEQCYDLEHAFPRDVELADTLSSPTSGRTPYGEEMIAYLTPTHSANYTFFLRNRQGLAANLFLAFDTSRGSTDAMPNLERIVSLPALSPVPQLSWTVSSRQRSASIPLEAGRRYLVRTLAVASYASYYGQHQLLVAWSTGTSPDAFANISDADVIPPALLTPFAPTNCSDFDSCRGCLSTSSCTWCNGLCVASTDLLHDSVDSCEAHISSFDNCPDCSDFTECTDCLDQAHCEYASYYCRHTTPYVATREVAECPSPCYQQNDCASCAALVECGWCATTQSCFPFHAYLSEYPSGGCLDWQTDASRCSVCEAMDDCYTCTTAFECGWAYNASSPHLGRCVVGDFGGPRALATGEEGGLSDRTLWAYDVCPQVDECSLGLDNCNVTFEACVDVNGTFPNSFRCECADGYRPTSSTTVPCLPDCPAGCVHGACVAPNVCACASEWTGPTCEGCILQSSGAHPCGVNASCAPAGWIEPPEGYVNATNRTDGTDPSHPLVCRCNEGYAGVPDQSCAPVCETLGCVHGECVAPDVCRCVDGFAGGNCTSCDTTHPDYDCSPYATCQRLPHPYSGVFLFNCTCRSGFEGDGHTCVPVCFPECHAEHGRCISPNVCACEAGWMGAACRECDPDHSPCGQDAECVASLASGGQLACTCAPGYQGDPMERCEPICAEGCVFGTCVAPNECSCFDGFGGAQCDLCNPNMVDVCQENAACEMMPAQPGLPGNETRYQCVCAQGYEEEGAGANLTCMPTCPDGCDHGQCQAVNTCVCAAGFANSAWTNCSECAEVELVDFADDGSGSALCTPHASCTDQDGLVLCRCRQGYRPLGSLSHAKLSASIPLGYAGNETDDDPVLVGFEGCLPVCTMPCANGGTCVAADTCNCTEEWGGSACTECPETNACAAAHAQCTKLDAATRDALFDTPAKQAAGMVRTENETAIWLGSYLCQCEAGYAGDGTSCTPVCPLACVHGNCTAPGACTCDESLYVPGVPAWSGPQCTECVEGTHDCHPNASCTSDAAASRACVCDEGFTGNGSFCSPICSAGCVFGTCEHAVRPGGYGVCVCDAGFDGQNCSTCIQGQHGCAANASCATRNGQLQCVCDEGYQGDGYTCAPICTLPCVNGGSCVAPDECQCALGYTGALCELECGCNKHATCTDGPGLCDACQEHTTGALCERCAEGYYGNATNGGACQPCPCNGHGSCDPQTGTCSCDAVTEGPTCNVCRPGLYGNPLNGGPCMAYCSEGRNRIALTLSSGYLGSGPGSTCPNGLGAPDCYEIDHSCITVLVAPNPELTIVLEMVSFQTECHFDLLRVFEGPSLRSPQLGTLSGLSLPPTLRARGNMTLHWWSDELYAMQGYVARYSVQNCSDFCAHGRCVAGACLCDAGFTGYDCSEPRCSPACDATRGSCNPNTGHCLCLPGRHGTDCQLNSAVGGWTERTGVLEHGLAGHSLTYDATRDILLLVGGRTGEGSALGFRGKFGQGTVKAQVLEVTPESMALTVRARLEGTATSPSPRYRHAAALLNNTLWVFGGLNDQHQLNDELWRLDLQSWTWSPVVPAANTTWPPACAGHQLISAEGRLYLIGGRGYEDGLLDVFYVYDPTEGLWQEMSLEGASPAGAMQSVVVFDEARRRILLHGGRGQVRMTNGIFNQAAYFQYGKVLASGSAYDEAEPLNCYESEVFVYDLACESWLSKGAAAALGYSSPAPMPGYTESAAAVRWHADKAQLLAIGGFDGVLSRNAYVLQRPRPEGCAPTNASCGAPAASACPALPPCSSHTDCEMCASDDRCKWAFHQSQDFAGLLGTCFQEDDDFLSNDVVIREQGLCNLCGNRAQCSSCAGLADPGHPGAGGTPGRCGWYENPPFQHHFCLSPASPVTVIRNIKYSPATCPASCSEQHDCASCSDIDGCSWCEDLQECFDTSNYIADTGLGECLHQATSSTCPAGCAVHRTCASCLSDAACGWCLDTVSQTGLCVAGDAAGANNGTCVDHLDVAGVAVSRLWLQPSPVSSNTGPTNGPAFSDLGTASADNFTWHYFACPPVTVCDGLSNACSSAALCNDLDVPVLPGIDLGPSFECVCRAGYSGDGTVCQPLCETYGCVPGQGTCTAPDVCSCALGFSGVNCSSDCRCNGHSACDANLACGACQHNTEGVRCERCRDGFFGDATVGQDDDCTPCLDVCNQNTNECYSSIDAAPNGMVCRNCAPSSHATGPYCRDCLAGYQRLTSSLSGISVCRECPCNGHSDRCDPEGDETSCECDSSSHAMNSAAGACTVCRPGYDAASNKLELGEPCYRTLTTHSTYNTVMSRASVYPTLFGSLSAGAFRPGDAQVGLDVVLQLASGRVQVIVSTNPTWKYSTGESPCRAPDCLVYSCGADGCTRLASVTAALAMGHHDRTYENVSVALGEPASQYASPLNATISLPCTEFDFYHKKLYFALVPETQTCSNVMHLAPSTTRDLRCARCVDCELPCSPGYFLDPAEQGDYLCRPCACNGHGDSCNVKTGGNCGVQSQGCQQTGLGCQCAHNTQSVPVNGLPVYAYQCNACVGSSQLRDNVYQGTPENGRRCYRVTSVESVVTPTLSSASTDARFEFYAFSTTKYTNVDLRLAVLVWSGEVRVVVTLDTSPVVNDTVWLSNADNQSRRRRAGEGNGSSDELLQINTTAVVADARVTAGRRLFLLRHEDYAFSDAFRVFVVLEAVSAQAEVMMYSEQNLTSINLVVFFANFFTILFLCVGLGAIAFVARRRYQQWSSNREQQLELEQMSRRPWGRIRLVLREDIPPDVMQRLLFRPRPMPRALRTWCLPTPIAEQPLVDSTIGGMVATYMVELPGGMVPSRLTLGVSLVAAQAHTRRRRRGTGGGRHSSSVATSAL</sequence>
<reference evidence="19 20" key="1">
    <citation type="journal article" date="2008" name="Nature">
        <title>The genome of the choanoflagellate Monosiga brevicollis and the origin of metazoans.</title>
        <authorList>
            <consortium name="JGI Sequencing"/>
            <person name="King N."/>
            <person name="Westbrook M.J."/>
            <person name="Young S.L."/>
            <person name="Kuo A."/>
            <person name="Abedin M."/>
            <person name="Chapman J."/>
            <person name="Fairclough S."/>
            <person name="Hellsten U."/>
            <person name="Isogai Y."/>
            <person name="Letunic I."/>
            <person name="Marr M."/>
            <person name="Pincus D."/>
            <person name="Putnam N."/>
            <person name="Rokas A."/>
            <person name="Wright K.J."/>
            <person name="Zuzow R."/>
            <person name="Dirks W."/>
            <person name="Good M."/>
            <person name="Goodstein D."/>
            <person name="Lemons D."/>
            <person name="Li W."/>
            <person name="Lyons J.B."/>
            <person name="Morris A."/>
            <person name="Nichols S."/>
            <person name="Richter D.J."/>
            <person name="Salamov A."/>
            <person name="Bork P."/>
            <person name="Lim W.A."/>
            <person name="Manning G."/>
            <person name="Miller W.T."/>
            <person name="McGinnis W."/>
            <person name="Shapiro H."/>
            <person name="Tjian R."/>
            <person name="Grigoriev I.V."/>
            <person name="Rokhsar D."/>
        </authorList>
    </citation>
    <scope>NUCLEOTIDE SEQUENCE [LARGE SCALE GENOMIC DNA]</scope>
    <source>
        <strain evidence="20">MX1 / ATCC 50154</strain>
    </source>
</reference>
<dbReference type="PROSITE" id="PS01180">
    <property type="entry name" value="CUB"/>
    <property type="match status" value="2"/>
</dbReference>
<dbReference type="PANTHER" id="PTHR14949:SF56">
    <property type="entry name" value="EGF-LIKE-DOMAIN, MULTIPLE 7"/>
    <property type="match status" value="1"/>
</dbReference>
<dbReference type="OMA" id="TCIINHT"/>
<evidence type="ECO:0000256" key="14">
    <source>
        <dbReference type="SAM" id="Phobius"/>
    </source>
</evidence>
<gene>
    <name evidence="19" type="ORF">MONBRDRAFT_38323</name>
</gene>
<dbReference type="Pfam" id="PF01437">
    <property type="entry name" value="PSI"/>
    <property type="match status" value="1"/>
</dbReference>
<dbReference type="InterPro" id="IPR016201">
    <property type="entry name" value="PSI"/>
</dbReference>
<evidence type="ECO:0000256" key="1">
    <source>
        <dbReference type="ARBA" id="ARBA00004479"/>
    </source>
</evidence>
<feature type="domain" description="EGF-like" evidence="16">
    <location>
        <begin position="2355"/>
        <end position="2386"/>
    </location>
</feature>
<feature type="domain" description="EGF-like" evidence="16">
    <location>
        <begin position="1871"/>
        <end position="1913"/>
    </location>
</feature>
<dbReference type="SMART" id="SM00423">
    <property type="entry name" value="PSI"/>
    <property type="match status" value="9"/>
</dbReference>
<comment type="caution">
    <text evidence="12">Lacks conserved residue(s) required for the propagation of feature annotation.</text>
</comment>
<dbReference type="GO" id="GO:0016020">
    <property type="term" value="C:membrane"/>
    <property type="evidence" value="ECO:0007669"/>
    <property type="project" value="UniProtKB-SubCell"/>
</dbReference>
<dbReference type="SUPFAM" id="SSF117281">
    <property type="entry name" value="Kelch motif"/>
    <property type="match status" value="2"/>
</dbReference>
<dbReference type="CDD" id="cd00055">
    <property type="entry name" value="EGF_Lam"/>
    <property type="match status" value="3"/>
</dbReference>
<evidence type="ECO:0008006" key="21">
    <source>
        <dbReference type="Google" id="ProtNLM"/>
    </source>
</evidence>
<dbReference type="InterPro" id="IPR002165">
    <property type="entry name" value="Plexin_repeat"/>
</dbReference>
<dbReference type="InterPro" id="IPR024731">
    <property type="entry name" value="NELL2-like_EGF"/>
</dbReference>
<feature type="domain" description="Laminin EGF-like" evidence="17">
    <location>
        <begin position="3362"/>
        <end position="3409"/>
    </location>
</feature>
<keyword evidence="10" id="KW-0325">Glycoprotein</keyword>
<dbReference type="Gene3D" id="2.120.10.80">
    <property type="entry name" value="Kelch-type beta propeller"/>
    <property type="match status" value="2"/>
</dbReference>
<dbReference type="InterPro" id="IPR056737">
    <property type="entry name" value="Beta-prop_ATRN-MKLN-like"/>
</dbReference>
<dbReference type="SMART" id="SM00181">
    <property type="entry name" value="EGF"/>
    <property type="match status" value="28"/>
</dbReference>
<feature type="disulfide bond" evidence="12">
    <location>
        <begin position="2307"/>
        <end position="2316"/>
    </location>
</feature>
<evidence type="ECO:0000256" key="4">
    <source>
        <dbReference type="ARBA" id="ARBA00022692"/>
    </source>
</evidence>
<name>A9V702_MONBE</name>
<dbReference type="InterPro" id="IPR037524">
    <property type="entry name" value="PA14/GLEYA"/>
</dbReference>
<feature type="region of interest" description="Disordered" evidence="13">
    <location>
        <begin position="1"/>
        <end position="62"/>
    </location>
</feature>
<dbReference type="PROSITE" id="PS51820">
    <property type="entry name" value="PA14"/>
    <property type="match status" value="1"/>
</dbReference>
<keyword evidence="8 14" id="KW-0472">Membrane</keyword>
<dbReference type="EMBL" id="CH991564">
    <property type="protein sequence ID" value="EDQ86704.1"/>
    <property type="molecule type" value="Genomic_DNA"/>
</dbReference>
<keyword evidence="20" id="KW-1185">Reference proteome</keyword>
<dbReference type="Pfam" id="PF07974">
    <property type="entry name" value="EGF_2"/>
    <property type="match status" value="1"/>
</dbReference>
<evidence type="ECO:0000256" key="8">
    <source>
        <dbReference type="ARBA" id="ARBA00023136"/>
    </source>
</evidence>
<dbReference type="InterPro" id="IPR013111">
    <property type="entry name" value="EGF_extracell"/>
</dbReference>
<keyword evidence="9 12" id="KW-1015">Disulfide bond</keyword>
<proteinExistence type="predicted"/>
<dbReference type="Pfam" id="PF12947">
    <property type="entry name" value="EGF_3"/>
    <property type="match status" value="2"/>
</dbReference>
<dbReference type="PROSITE" id="PS01186">
    <property type="entry name" value="EGF_2"/>
    <property type="match status" value="3"/>
</dbReference>
<evidence type="ECO:0000259" key="15">
    <source>
        <dbReference type="PROSITE" id="PS01180"/>
    </source>
</evidence>
<feature type="domain" description="Laminin EGF-like" evidence="17">
    <location>
        <begin position="2436"/>
        <end position="2481"/>
    </location>
</feature>
<feature type="domain" description="CUB" evidence="15">
    <location>
        <begin position="315"/>
        <end position="392"/>
    </location>
</feature>
<evidence type="ECO:0000313" key="19">
    <source>
        <dbReference type="EMBL" id="EDQ86704.1"/>
    </source>
</evidence>
<feature type="disulfide bond" evidence="12">
    <location>
        <begin position="2127"/>
        <end position="2136"/>
    </location>
</feature>
<feature type="domain" description="EGF-like" evidence="16">
    <location>
        <begin position="420"/>
        <end position="453"/>
    </location>
</feature>
<dbReference type="PROSITE" id="PS50026">
    <property type="entry name" value="EGF_3"/>
    <property type="match status" value="6"/>
</dbReference>
<feature type="compositionally biased region" description="Polar residues" evidence="13">
    <location>
        <begin position="4092"/>
        <end position="4101"/>
    </location>
</feature>
<evidence type="ECO:0000259" key="16">
    <source>
        <dbReference type="PROSITE" id="PS50026"/>
    </source>
</evidence>
<keyword evidence="4 14" id="KW-0812">Transmembrane</keyword>
<evidence type="ECO:0000256" key="12">
    <source>
        <dbReference type="PROSITE-ProRule" id="PRU00076"/>
    </source>
</evidence>
<dbReference type="Pfam" id="PF00431">
    <property type="entry name" value="CUB"/>
    <property type="match status" value="2"/>
</dbReference>
<evidence type="ECO:0000256" key="3">
    <source>
        <dbReference type="ARBA" id="ARBA00022536"/>
    </source>
</evidence>
<feature type="disulfide bond" evidence="12">
    <location>
        <begin position="2376"/>
        <end position="2385"/>
    </location>
</feature>
<dbReference type="InterPro" id="IPR056863">
    <property type="entry name" value="LMN_ATRN_NET-like_EGF"/>
</dbReference>
<feature type="disulfide bond" evidence="12">
    <location>
        <begin position="2358"/>
        <end position="2368"/>
    </location>
</feature>